<protein>
    <submittedName>
        <fullName evidence="1">Uncharacterized protein</fullName>
    </submittedName>
</protein>
<dbReference type="AlphaFoldDB" id="A0AAN8R0U2"/>
<reference evidence="1 2" key="1">
    <citation type="submission" date="2021-04" db="EMBL/GenBank/DDBJ databases">
        <authorList>
            <person name="De Guttry C."/>
            <person name="Zahm M."/>
            <person name="Klopp C."/>
            <person name="Cabau C."/>
            <person name="Louis A."/>
            <person name="Berthelot C."/>
            <person name="Parey E."/>
            <person name="Roest Crollius H."/>
            <person name="Montfort J."/>
            <person name="Robinson-Rechavi M."/>
            <person name="Bucao C."/>
            <person name="Bouchez O."/>
            <person name="Gislard M."/>
            <person name="Lluch J."/>
            <person name="Milhes M."/>
            <person name="Lampietro C."/>
            <person name="Lopez Roques C."/>
            <person name="Donnadieu C."/>
            <person name="Braasch I."/>
            <person name="Desvignes T."/>
            <person name="Postlethwait J."/>
            <person name="Bobe J."/>
            <person name="Wedekind C."/>
            <person name="Guiguen Y."/>
        </authorList>
    </citation>
    <scope>NUCLEOTIDE SEQUENCE [LARGE SCALE GENOMIC DNA]</scope>
    <source>
        <strain evidence="1">Cs_M1</strain>
        <tissue evidence="1">Blood</tissue>
    </source>
</reference>
<gene>
    <name evidence="1" type="ORF">J4Q44_G00216930</name>
</gene>
<dbReference type="Proteomes" id="UP001356427">
    <property type="component" value="Unassembled WGS sequence"/>
</dbReference>
<organism evidence="1 2">
    <name type="scientific">Coregonus suidteri</name>
    <dbReference type="NCBI Taxonomy" id="861788"/>
    <lineage>
        <taxon>Eukaryota</taxon>
        <taxon>Metazoa</taxon>
        <taxon>Chordata</taxon>
        <taxon>Craniata</taxon>
        <taxon>Vertebrata</taxon>
        <taxon>Euteleostomi</taxon>
        <taxon>Actinopterygii</taxon>
        <taxon>Neopterygii</taxon>
        <taxon>Teleostei</taxon>
        <taxon>Protacanthopterygii</taxon>
        <taxon>Salmoniformes</taxon>
        <taxon>Salmonidae</taxon>
        <taxon>Coregoninae</taxon>
        <taxon>Coregonus</taxon>
    </lineage>
</organism>
<dbReference type="EMBL" id="JAGTTL010000019">
    <property type="protein sequence ID" value="KAK6308422.1"/>
    <property type="molecule type" value="Genomic_DNA"/>
</dbReference>
<comment type="caution">
    <text evidence="1">The sequence shown here is derived from an EMBL/GenBank/DDBJ whole genome shotgun (WGS) entry which is preliminary data.</text>
</comment>
<evidence type="ECO:0000313" key="2">
    <source>
        <dbReference type="Proteomes" id="UP001356427"/>
    </source>
</evidence>
<name>A0AAN8R0U2_9TELE</name>
<proteinExistence type="predicted"/>
<keyword evidence="2" id="KW-1185">Reference proteome</keyword>
<sequence>MAVTVLLDNTGPRISCAKSDQSCAIHANESRSRDSTCLGVLIWGHSRFSTLLPNLLHCFCL</sequence>
<evidence type="ECO:0000313" key="1">
    <source>
        <dbReference type="EMBL" id="KAK6308422.1"/>
    </source>
</evidence>
<accession>A0AAN8R0U2</accession>
<feature type="non-terminal residue" evidence="1">
    <location>
        <position position="61"/>
    </location>
</feature>